<dbReference type="AlphaFoldDB" id="A0A1R1XUQ6"/>
<dbReference type="OrthoDB" id="5592268at2759"/>
<keyword evidence="2" id="KW-1185">Reference proteome</keyword>
<name>A0A1R1XUQ6_9FUNG</name>
<comment type="caution">
    <text evidence="1">The sequence shown here is derived from an EMBL/GenBank/DDBJ whole genome shotgun (WGS) entry which is preliminary data.</text>
</comment>
<accession>A0A1R1XUQ6</accession>
<evidence type="ECO:0000313" key="1">
    <source>
        <dbReference type="EMBL" id="OMJ18370.1"/>
    </source>
</evidence>
<proteinExistence type="predicted"/>
<dbReference type="Proteomes" id="UP000187429">
    <property type="component" value="Unassembled WGS sequence"/>
</dbReference>
<evidence type="ECO:0000313" key="2">
    <source>
        <dbReference type="Proteomes" id="UP000187429"/>
    </source>
</evidence>
<dbReference type="EMBL" id="LSSM01003300">
    <property type="protein sequence ID" value="OMJ18370.1"/>
    <property type="molecule type" value="Genomic_DNA"/>
</dbReference>
<organism evidence="1 2">
    <name type="scientific">Smittium culicis</name>
    <dbReference type="NCBI Taxonomy" id="133412"/>
    <lineage>
        <taxon>Eukaryota</taxon>
        <taxon>Fungi</taxon>
        <taxon>Fungi incertae sedis</taxon>
        <taxon>Zoopagomycota</taxon>
        <taxon>Kickxellomycotina</taxon>
        <taxon>Harpellomycetes</taxon>
        <taxon>Harpellales</taxon>
        <taxon>Legeriomycetaceae</taxon>
        <taxon>Smittium</taxon>
    </lineage>
</organism>
<gene>
    <name evidence="1" type="ORF">AYI69_g7056</name>
</gene>
<reference evidence="2" key="1">
    <citation type="submission" date="2017-01" db="EMBL/GenBank/DDBJ databases">
        <authorList>
            <person name="Wang Y."/>
            <person name="White M."/>
            <person name="Kvist S."/>
            <person name="Moncalvo J.-M."/>
        </authorList>
    </citation>
    <scope>NUCLEOTIDE SEQUENCE [LARGE SCALE GENOMIC DNA]</scope>
    <source>
        <strain evidence="2">ID-206-W2</strain>
    </source>
</reference>
<evidence type="ECO:0008006" key="3">
    <source>
        <dbReference type="Google" id="ProtNLM"/>
    </source>
</evidence>
<protein>
    <recommendedName>
        <fullName evidence="3">Retrovirus-related Pol polyprotein from transposon</fullName>
    </recommendedName>
</protein>
<sequence>MKSKATGFSPSEMLYGTQIKTPRSWIFQEESIDLEEAIIQRIRGIKLELPELRKIGIDRMVKNKNSETARYNEKVTIENFKLGNLVYKLSEQTQRKLEAPWEGPYKIKEVLNKGTYLISDSLGNQDLVHGDRLKLFNRGEFSVPIETIPLRTNLKKLKINTETGANRGRLELKGGGSVI</sequence>